<dbReference type="GO" id="GO:0005737">
    <property type="term" value="C:cytoplasm"/>
    <property type="evidence" value="ECO:0007669"/>
    <property type="project" value="TreeGrafter"/>
</dbReference>
<evidence type="ECO:0000256" key="5">
    <source>
        <dbReference type="ARBA" id="ARBA00022723"/>
    </source>
</evidence>
<dbReference type="GO" id="GO:0016651">
    <property type="term" value="F:oxidoreductase activity, acting on NAD(P)H"/>
    <property type="evidence" value="ECO:0007669"/>
    <property type="project" value="TreeGrafter"/>
</dbReference>
<name>A0AAV2IG75_LYMST</name>
<keyword evidence="8" id="KW-0408">Iron</keyword>
<dbReference type="InterPro" id="IPR017941">
    <property type="entry name" value="Rieske_2Fe-2S"/>
</dbReference>
<dbReference type="GO" id="GO:0046872">
    <property type="term" value="F:metal ion binding"/>
    <property type="evidence" value="ECO:0007669"/>
    <property type="project" value="UniProtKB-KW"/>
</dbReference>
<feature type="region of interest" description="Disordered" evidence="10">
    <location>
        <begin position="67"/>
        <end position="95"/>
    </location>
</feature>
<organism evidence="12 13">
    <name type="scientific">Lymnaea stagnalis</name>
    <name type="common">Great pond snail</name>
    <name type="synonym">Helix stagnalis</name>
    <dbReference type="NCBI Taxonomy" id="6523"/>
    <lineage>
        <taxon>Eukaryota</taxon>
        <taxon>Metazoa</taxon>
        <taxon>Spiralia</taxon>
        <taxon>Lophotrochozoa</taxon>
        <taxon>Mollusca</taxon>
        <taxon>Gastropoda</taxon>
        <taxon>Heterobranchia</taxon>
        <taxon>Euthyneura</taxon>
        <taxon>Panpulmonata</taxon>
        <taxon>Hygrophila</taxon>
        <taxon>Lymnaeoidea</taxon>
        <taxon>Lymnaeidae</taxon>
        <taxon>Lymnaea</taxon>
    </lineage>
</organism>
<evidence type="ECO:0000256" key="2">
    <source>
        <dbReference type="ARBA" id="ARBA00006442"/>
    </source>
</evidence>
<dbReference type="Pfam" id="PF00355">
    <property type="entry name" value="Rieske"/>
    <property type="match status" value="1"/>
</dbReference>
<comment type="caution">
    <text evidence="12">The sequence shown here is derived from an EMBL/GenBank/DDBJ whole genome shotgun (WGS) entry which is preliminary data.</text>
</comment>
<dbReference type="Proteomes" id="UP001497497">
    <property type="component" value="Unassembled WGS sequence"/>
</dbReference>
<keyword evidence="13" id="KW-1185">Reference proteome</keyword>
<dbReference type="InterPro" id="IPR016156">
    <property type="entry name" value="FAD/NAD-linked_Rdtase_dimer_sf"/>
</dbReference>
<evidence type="ECO:0000256" key="8">
    <source>
        <dbReference type="ARBA" id="ARBA00023004"/>
    </source>
</evidence>
<comment type="similarity">
    <text evidence="2">Belongs to the FAD-dependent oxidoreductase family.</text>
</comment>
<dbReference type="CDD" id="cd03478">
    <property type="entry name" value="Rieske_AIFL_N"/>
    <property type="match status" value="1"/>
</dbReference>
<keyword evidence="5" id="KW-0479">Metal-binding</keyword>
<keyword evidence="3" id="KW-0285">Flavoprotein</keyword>
<dbReference type="GO" id="GO:0051537">
    <property type="term" value="F:2 iron, 2 sulfur cluster binding"/>
    <property type="evidence" value="ECO:0007669"/>
    <property type="project" value="UniProtKB-KW"/>
</dbReference>
<dbReference type="InterPro" id="IPR036188">
    <property type="entry name" value="FAD/NAD-bd_sf"/>
</dbReference>
<evidence type="ECO:0000256" key="10">
    <source>
        <dbReference type="SAM" id="MobiDB-lite"/>
    </source>
</evidence>
<evidence type="ECO:0000256" key="3">
    <source>
        <dbReference type="ARBA" id="ARBA00022630"/>
    </source>
</evidence>
<feature type="compositionally biased region" description="Polar residues" evidence="10">
    <location>
        <begin position="79"/>
        <end position="95"/>
    </location>
</feature>
<evidence type="ECO:0000256" key="7">
    <source>
        <dbReference type="ARBA" id="ARBA00023002"/>
    </source>
</evidence>
<reference evidence="12 13" key="1">
    <citation type="submission" date="2024-04" db="EMBL/GenBank/DDBJ databases">
        <authorList>
            <consortium name="Genoscope - CEA"/>
            <person name="William W."/>
        </authorList>
    </citation>
    <scope>NUCLEOTIDE SEQUENCE [LARGE SCALE GENOMIC DNA]</scope>
</reference>
<keyword evidence="7" id="KW-0560">Oxidoreductase</keyword>
<dbReference type="EMBL" id="CAXITT010000691">
    <property type="protein sequence ID" value="CAL1545244.1"/>
    <property type="molecule type" value="Genomic_DNA"/>
</dbReference>
<dbReference type="InterPro" id="IPR036922">
    <property type="entry name" value="Rieske_2Fe-2S_sf"/>
</dbReference>
<evidence type="ECO:0000259" key="11">
    <source>
        <dbReference type="PROSITE" id="PS51296"/>
    </source>
</evidence>
<gene>
    <name evidence="12" type="ORF">GSLYS_00018727001</name>
</gene>
<dbReference type="FunFam" id="2.102.10.10:FF:000003">
    <property type="entry name" value="apoptosis-inducing factor 3 isoform X2"/>
    <property type="match status" value="1"/>
</dbReference>
<dbReference type="PRINTS" id="PR00469">
    <property type="entry name" value="PNDRDTASEII"/>
</dbReference>
<dbReference type="Pfam" id="PF07992">
    <property type="entry name" value="Pyr_redox_2"/>
    <property type="match status" value="1"/>
</dbReference>
<dbReference type="PANTHER" id="PTHR43557">
    <property type="entry name" value="APOPTOSIS-INDUCING FACTOR 1"/>
    <property type="match status" value="1"/>
</dbReference>
<keyword evidence="9" id="KW-0411">Iron-sulfur</keyword>
<protein>
    <recommendedName>
        <fullName evidence="11">Rieske domain-containing protein</fullName>
    </recommendedName>
</protein>
<evidence type="ECO:0000313" key="13">
    <source>
        <dbReference type="Proteomes" id="UP001497497"/>
    </source>
</evidence>
<evidence type="ECO:0000313" key="12">
    <source>
        <dbReference type="EMBL" id="CAL1545244.1"/>
    </source>
</evidence>
<dbReference type="PANTHER" id="PTHR43557:SF2">
    <property type="entry name" value="RIESKE DOMAIN-CONTAINING PROTEIN-RELATED"/>
    <property type="match status" value="1"/>
</dbReference>
<dbReference type="PROSITE" id="PS51296">
    <property type="entry name" value="RIESKE"/>
    <property type="match status" value="1"/>
</dbReference>
<dbReference type="SUPFAM" id="SSF50022">
    <property type="entry name" value="ISP domain"/>
    <property type="match status" value="1"/>
</dbReference>
<dbReference type="Gene3D" id="2.102.10.10">
    <property type="entry name" value="Rieske [2Fe-2S] iron-sulphur domain"/>
    <property type="match status" value="1"/>
</dbReference>
<dbReference type="SUPFAM" id="SSF51905">
    <property type="entry name" value="FAD/NAD(P)-binding domain"/>
    <property type="match status" value="1"/>
</dbReference>
<keyword evidence="6" id="KW-0274">FAD</keyword>
<feature type="domain" description="Rieske" evidence="11">
    <location>
        <begin position="100"/>
        <end position="195"/>
    </location>
</feature>
<comment type="cofactor">
    <cofactor evidence="1">
        <name>FAD</name>
        <dbReference type="ChEBI" id="CHEBI:57692"/>
    </cofactor>
</comment>
<dbReference type="SUPFAM" id="SSF55424">
    <property type="entry name" value="FAD/NAD-linked reductases, dimerisation (C-terminal) domain"/>
    <property type="match status" value="1"/>
</dbReference>
<dbReference type="Gene3D" id="3.50.50.60">
    <property type="entry name" value="FAD/NAD(P)-binding domain"/>
    <property type="match status" value="2"/>
</dbReference>
<dbReference type="InterPro" id="IPR050446">
    <property type="entry name" value="FAD-oxidoreductase/Apoptosis"/>
</dbReference>
<evidence type="ECO:0000256" key="6">
    <source>
        <dbReference type="ARBA" id="ARBA00022827"/>
    </source>
</evidence>
<proteinExistence type="inferred from homology"/>
<evidence type="ECO:0000256" key="9">
    <source>
        <dbReference type="ARBA" id="ARBA00023014"/>
    </source>
</evidence>
<keyword evidence="4" id="KW-0001">2Fe-2S</keyword>
<dbReference type="InterPro" id="IPR028202">
    <property type="entry name" value="Reductase_C"/>
</dbReference>
<dbReference type="InterPro" id="IPR023753">
    <property type="entry name" value="FAD/NAD-binding_dom"/>
</dbReference>
<dbReference type="Pfam" id="PF14759">
    <property type="entry name" value="Reductase_C"/>
    <property type="match status" value="1"/>
</dbReference>
<sequence>MALKILARRFVVLGHDFPWSASLVTSAVFPGPFSTQQSLHVRPLCFFQNHTVQVVNIKRREDALSVYPDSVTNPPERPLSTTTDQSSPTDKTTSDNMTEAIAGDVQDFQDGQMKEIEVGDQKVLLVKEDGQFYAIGNKCTHYGAPLSKGAYCKGVVRCPWHGACFNVKTGDIEDFPGLDSVHKFEVEVRDGKVVVKGNPPALENAKRVKPMVKRVADNKKTVVLVGGGPASLVCAETLRQEGYTGRIVLVSKEPYLPYDRIKLSKALNIKPEEIALRSQQFYDDNGIELLLAKEVTKVLPDDKTIELNDGESLKYDTLLVATGGQPRSLPIPGSDLKNVYSLRTPNDANAIAENAQGKNVVIMGSSFIGLEVANYLVGKAATVTVIGQSAVPLAHVFGPLIGQWFRKLHEGKGVKFHFETSVKEFRGEDGQLTEAVLADGTVLPADVCIMGVGVVPATNFLKDSGLDITARGFVTVNKNMRTNLPDIYAAGDIVEFPLFTADDQHVNIQHWQMAHQHGKIAGLSIAGKAQDIRSVPYFWTVQFGKSIRYTGYGPGYDEVILHGDVDDNKFVAFYTKKEKVVAVASLGWDPIVSQAAELMSKGGIITKDEIRSDPENWVSRLSQL</sequence>
<dbReference type="Gene3D" id="3.30.390.30">
    <property type="match status" value="1"/>
</dbReference>
<evidence type="ECO:0000256" key="1">
    <source>
        <dbReference type="ARBA" id="ARBA00001974"/>
    </source>
</evidence>
<dbReference type="AlphaFoldDB" id="A0AAV2IG75"/>
<accession>A0AAV2IG75</accession>
<dbReference type="PRINTS" id="PR00368">
    <property type="entry name" value="FADPNR"/>
</dbReference>
<evidence type="ECO:0000256" key="4">
    <source>
        <dbReference type="ARBA" id="ARBA00022714"/>
    </source>
</evidence>